<dbReference type="EMBL" id="JANJYJ010000002">
    <property type="protein sequence ID" value="KAK3224955.1"/>
    <property type="molecule type" value="Genomic_DNA"/>
</dbReference>
<name>A0AAE0AW99_9ROSI</name>
<sequence>MLKSGFGRDFVVGKGNLFSFDGTEVLIKAVAQAIPTYSMRLFQLPIGLCKDLSAITSKFLWGSRDGKRKISWVSWDKLCLPKPCGGLGFKDLSLFNQALLAKQVWRLLHCPNYVVAQLLKAKYCKQDDFLLAKAKPSYSYIWRSLVWGRSLLSKGLRWKVGDGNSIRVFQDRWIPRPGTFKTITSAHDSNLRVAALLNRNGRSWDLSKLDFHLLSINREAILSIPVSWKGGHDCLAWHFEKNGLY</sequence>
<comment type="caution">
    <text evidence="1">The sequence shown here is derived from an EMBL/GenBank/DDBJ whole genome shotgun (WGS) entry which is preliminary data.</text>
</comment>
<organism evidence="1 2">
    <name type="scientific">Dipteronia sinensis</name>
    <dbReference type="NCBI Taxonomy" id="43782"/>
    <lineage>
        <taxon>Eukaryota</taxon>
        <taxon>Viridiplantae</taxon>
        <taxon>Streptophyta</taxon>
        <taxon>Embryophyta</taxon>
        <taxon>Tracheophyta</taxon>
        <taxon>Spermatophyta</taxon>
        <taxon>Magnoliopsida</taxon>
        <taxon>eudicotyledons</taxon>
        <taxon>Gunneridae</taxon>
        <taxon>Pentapetalae</taxon>
        <taxon>rosids</taxon>
        <taxon>malvids</taxon>
        <taxon>Sapindales</taxon>
        <taxon>Sapindaceae</taxon>
        <taxon>Hippocastanoideae</taxon>
        <taxon>Acereae</taxon>
        <taxon>Dipteronia</taxon>
    </lineage>
</organism>
<evidence type="ECO:0000313" key="1">
    <source>
        <dbReference type="EMBL" id="KAK3224955.1"/>
    </source>
</evidence>
<evidence type="ECO:0000313" key="2">
    <source>
        <dbReference type="Proteomes" id="UP001281410"/>
    </source>
</evidence>
<accession>A0AAE0AW99</accession>
<gene>
    <name evidence="1" type="ORF">Dsin_004817</name>
</gene>
<protein>
    <submittedName>
        <fullName evidence="1">Uncharacterized protein</fullName>
    </submittedName>
</protein>
<dbReference type="AlphaFoldDB" id="A0AAE0AW99"/>
<proteinExistence type="predicted"/>
<dbReference type="PANTHER" id="PTHR33116:SF86">
    <property type="entry name" value="REVERSE TRANSCRIPTASE DOMAIN-CONTAINING PROTEIN"/>
    <property type="match status" value="1"/>
</dbReference>
<keyword evidence="2" id="KW-1185">Reference proteome</keyword>
<dbReference type="PANTHER" id="PTHR33116">
    <property type="entry name" value="REVERSE TRANSCRIPTASE ZINC-BINDING DOMAIN-CONTAINING PROTEIN-RELATED-RELATED"/>
    <property type="match status" value="1"/>
</dbReference>
<dbReference type="Proteomes" id="UP001281410">
    <property type="component" value="Unassembled WGS sequence"/>
</dbReference>
<reference evidence="1" key="1">
    <citation type="journal article" date="2023" name="Plant J.">
        <title>Genome sequences and population genomics provide insights into the demographic history, inbreeding, and mutation load of two 'living fossil' tree species of Dipteronia.</title>
        <authorList>
            <person name="Feng Y."/>
            <person name="Comes H.P."/>
            <person name="Chen J."/>
            <person name="Zhu S."/>
            <person name="Lu R."/>
            <person name="Zhang X."/>
            <person name="Li P."/>
            <person name="Qiu J."/>
            <person name="Olsen K.M."/>
            <person name="Qiu Y."/>
        </authorList>
    </citation>
    <scope>NUCLEOTIDE SEQUENCE</scope>
    <source>
        <strain evidence="1">NBL</strain>
    </source>
</reference>